<dbReference type="InterPro" id="IPR004299">
    <property type="entry name" value="MBOAT_fam"/>
</dbReference>
<comment type="similarity">
    <text evidence="8">Belongs to the membrane-bound acyltransferase family. Porcupine subfamily.</text>
</comment>
<comment type="catalytic activity">
    <reaction evidence="11">
        <text>[Wnt protein]-L-serine + (9Z)-hexadecenoyl-CoA = [Wnt protein]-O-(9Z)-hexadecenoyl-L-serine + CoA</text>
        <dbReference type="Rhea" id="RHEA:45336"/>
        <dbReference type="Rhea" id="RHEA-COMP:11170"/>
        <dbReference type="Rhea" id="RHEA-COMP:11171"/>
        <dbReference type="ChEBI" id="CHEBI:29999"/>
        <dbReference type="ChEBI" id="CHEBI:57287"/>
        <dbReference type="ChEBI" id="CHEBI:61540"/>
        <dbReference type="ChEBI" id="CHEBI:85189"/>
        <dbReference type="EC" id="2.3.1.250"/>
    </reaction>
</comment>
<sequence>MLSSIDSYRQMEYDYDYFHDDLTDLLDPNALDDYYPDYSLESVSFLEYTRACLQPTLYDVCTTYFPVLCICFLFHCFNKFVRRKFSWKHFFSGFIGIGILYSYVQNLIVHPIALASVSYVIILFTSRQKYTSFFFTISLLCYLTLCEFVCEGLSWARVRNVQMLIVMKLISLISNLHDKRIQLPSFTEFFGYLFCVGNCIFGPWIDFSSYMDLFRPTRKLNVTVAVRLVTSVLKSLFFFSLSMCYIEWIWPETNEKDPWLMYFKALEFRTSHYFIMFMCESFSVAIGHDRLDDSFNSKYMTKPSSIEFPRSLVEVVIFWNVPMHVWLKTYVFRPLSKYGRFVAVIGTFFISSLLHGLNYQLSGILLSLAIYTYVEYVFRSKLSRKFDACLLSKSCGMNCKTHRHTEKKIPVRLLNLGFSILALYHLSYLGFLIDLRNDQKLEFFESFKKWKDEAFSSHFVVLITYGLSLLLC</sequence>
<evidence type="ECO:0000256" key="6">
    <source>
        <dbReference type="ARBA" id="ARBA00023136"/>
    </source>
</evidence>
<organism evidence="13 14">
    <name type="scientific">Parthenolecanium corni</name>
    <dbReference type="NCBI Taxonomy" id="536013"/>
    <lineage>
        <taxon>Eukaryota</taxon>
        <taxon>Metazoa</taxon>
        <taxon>Ecdysozoa</taxon>
        <taxon>Arthropoda</taxon>
        <taxon>Hexapoda</taxon>
        <taxon>Insecta</taxon>
        <taxon>Pterygota</taxon>
        <taxon>Neoptera</taxon>
        <taxon>Paraneoptera</taxon>
        <taxon>Hemiptera</taxon>
        <taxon>Sternorrhyncha</taxon>
        <taxon>Coccoidea</taxon>
        <taxon>Coccidae</taxon>
        <taxon>Parthenolecanium</taxon>
    </lineage>
</organism>
<dbReference type="Proteomes" id="UP001367676">
    <property type="component" value="Unassembled WGS sequence"/>
</dbReference>
<feature type="transmembrane region" description="Helical" evidence="12">
    <location>
        <begin position="189"/>
        <end position="205"/>
    </location>
</feature>
<feature type="transmembrane region" description="Helical" evidence="12">
    <location>
        <begin position="57"/>
        <end position="78"/>
    </location>
</feature>
<evidence type="ECO:0000256" key="2">
    <source>
        <dbReference type="ARBA" id="ARBA00022679"/>
    </source>
</evidence>
<dbReference type="GO" id="GO:0030258">
    <property type="term" value="P:lipid modification"/>
    <property type="evidence" value="ECO:0007669"/>
    <property type="project" value="TreeGrafter"/>
</dbReference>
<dbReference type="EMBL" id="JBBCAQ010000023">
    <property type="protein sequence ID" value="KAK7588211.1"/>
    <property type="molecule type" value="Genomic_DNA"/>
</dbReference>
<dbReference type="PANTHER" id="PTHR13906">
    <property type="entry name" value="PORCUPINE"/>
    <property type="match status" value="1"/>
</dbReference>
<keyword evidence="5 12" id="KW-1133">Transmembrane helix</keyword>
<evidence type="ECO:0000256" key="7">
    <source>
        <dbReference type="ARBA" id="ARBA00023315"/>
    </source>
</evidence>
<dbReference type="PANTHER" id="PTHR13906:SF12">
    <property type="entry name" value="PROTEIN-SERINE O-PALMITOLEOYLTRANSFERASE PORCUPINE"/>
    <property type="match status" value="1"/>
</dbReference>
<accession>A0AAN9TT01</accession>
<gene>
    <name evidence="13" type="ORF">V9T40_005456</name>
</gene>
<dbReference type="GO" id="GO:0017147">
    <property type="term" value="F:Wnt-protein binding"/>
    <property type="evidence" value="ECO:0007669"/>
    <property type="project" value="TreeGrafter"/>
</dbReference>
<evidence type="ECO:0000256" key="4">
    <source>
        <dbReference type="ARBA" id="ARBA00022692"/>
    </source>
</evidence>
<feature type="transmembrane region" description="Helical" evidence="12">
    <location>
        <begin position="453"/>
        <end position="471"/>
    </location>
</feature>
<dbReference type="GO" id="GO:0061355">
    <property type="term" value="P:Wnt protein secretion"/>
    <property type="evidence" value="ECO:0007669"/>
    <property type="project" value="TreeGrafter"/>
</dbReference>
<keyword evidence="2" id="KW-0808">Transferase</keyword>
<feature type="transmembrane region" description="Helical" evidence="12">
    <location>
        <begin position="85"/>
        <end position="102"/>
    </location>
</feature>
<comment type="caution">
    <text evidence="13">The sequence shown here is derived from an EMBL/GenBank/DDBJ whole genome shotgun (WGS) entry which is preliminary data.</text>
</comment>
<name>A0AAN9TT01_9HEMI</name>
<feature type="transmembrane region" description="Helical" evidence="12">
    <location>
        <begin position="413"/>
        <end position="433"/>
    </location>
</feature>
<evidence type="ECO:0000256" key="11">
    <source>
        <dbReference type="ARBA" id="ARBA00047978"/>
    </source>
</evidence>
<comment type="subcellular location">
    <subcellularLocation>
        <location evidence="1">Membrane</location>
        <topology evidence="1">Multi-pass membrane protein</topology>
    </subcellularLocation>
</comment>
<keyword evidence="14" id="KW-1185">Reference proteome</keyword>
<feature type="transmembrane region" description="Helical" evidence="12">
    <location>
        <begin position="338"/>
        <end position="355"/>
    </location>
</feature>
<proteinExistence type="inferred from homology"/>
<keyword evidence="7" id="KW-0012">Acyltransferase</keyword>
<dbReference type="GO" id="GO:0016020">
    <property type="term" value="C:membrane"/>
    <property type="evidence" value="ECO:0007669"/>
    <property type="project" value="UniProtKB-SubCell"/>
</dbReference>
<evidence type="ECO:0000256" key="9">
    <source>
        <dbReference type="ARBA" id="ARBA00038867"/>
    </source>
</evidence>
<evidence type="ECO:0000256" key="10">
    <source>
        <dbReference type="ARBA" id="ARBA00040371"/>
    </source>
</evidence>
<dbReference type="AlphaFoldDB" id="A0AAN9TT01"/>
<protein>
    <recommendedName>
        <fullName evidence="10">Protein-serine O-palmitoleoyltransferase porcupine</fullName>
        <ecNumber evidence="9">2.3.1.250</ecNumber>
    </recommendedName>
</protein>
<feature type="transmembrane region" description="Helical" evidence="12">
    <location>
        <begin position="361"/>
        <end position="378"/>
    </location>
</feature>
<evidence type="ECO:0000256" key="5">
    <source>
        <dbReference type="ARBA" id="ARBA00022989"/>
    </source>
</evidence>
<dbReference type="GO" id="GO:1990698">
    <property type="term" value="F:palmitoleoyltransferase activity"/>
    <property type="evidence" value="ECO:0007669"/>
    <property type="project" value="UniProtKB-EC"/>
</dbReference>
<keyword evidence="4 12" id="KW-0812">Transmembrane</keyword>
<reference evidence="13 14" key="1">
    <citation type="submission" date="2024-03" db="EMBL/GenBank/DDBJ databases">
        <title>Adaptation during the transition from Ophiocordyceps entomopathogen to insect associate is accompanied by gene loss and intensified selection.</title>
        <authorList>
            <person name="Ward C.M."/>
            <person name="Onetto C.A."/>
            <person name="Borneman A.R."/>
        </authorList>
    </citation>
    <scope>NUCLEOTIDE SEQUENCE [LARGE SCALE GENOMIC DNA]</scope>
    <source>
        <strain evidence="13">AWRI1</strain>
        <tissue evidence="13">Single Adult Female</tissue>
    </source>
</reference>
<feature type="transmembrane region" description="Helical" evidence="12">
    <location>
        <begin position="225"/>
        <end position="250"/>
    </location>
</feature>
<dbReference type="GO" id="GO:0005783">
    <property type="term" value="C:endoplasmic reticulum"/>
    <property type="evidence" value="ECO:0007669"/>
    <property type="project" value="TreeGrafter"/>
</dbReference>
<evidence type="ECO:0000313" key="13">
    <source>
        <dbReference type="EMBL" id="KAK7588211.1"/>
    </source>
</evidence>
<evidence type="ECO:0000256" key="3">
    <source>
        <dbReference type="ARBA" id="ARBA00022687"/>
    </source>
</evidence>
<evidence type="ECO:0000256" key="1">
    <source>
        <dbReference type="ARBA" id="ARBA00004141"/>
    </source>
</evidence>
<dbReference type="GO" id="GO:0016055">
    <property type="term" value="P:Wnt signaling pathway"/>
    <property type="evidence" value="ECO:0007669"/>
    <property type="project" value="UniProtKB-KW"/>
</dbReference>
<dbReference type="EC" id="2.3.1.250" evidence="9"/>
<dbReference type="Pfam" id="PF03062">
    <property type="entry name" value="MBOAT"/>
    <property type="match status" value="1"/>
</dbReference>
<keyword evidence="3" id="KW-0879">Wnt signaling pathway</keyword>
<evidence type="ECO:0000256" key="12">
    <source>
        <dbReference type="SAM" id="Phobius"/>
    </source>
</evidence>
<evidence type="ECO:0000256" key="8">
    <source>
        <dbReference type="ARBA" id="ARBA00038269"/>
    </source>
</evidence>
<feature type="transmembrane region" description="Helical" evidence="12">
    <location>
        <begin position="133"/>
        <end position="155"/>
    </location>
</feature>
<evidence type="ECO:0000313" key="14">
    <source>
        <dbReference type="Proteomes" id="UP001367676"/>
    </source>
</evidence>
<keyword evidence="6 12" id="KW-0472">Membrane</keyword>
<dbReference type="InterPro" id="IPR049941">
    <property type="entry name" value="LPLAT_7/PORCN-like"/>
</dbReference>